<dbReference type="Proteomes" id="UP001428817">
    <property type="component" value="Unassembled WGS sequence"/>
</dbReference>
<reference evidence="8" key="1">
    <citation type="journal article" date="2019" name="Int. J. Syst. Evol. Microbiol.">
        <title>The Global Catalogue of Microorganisms (GCM) 10K type strain sequencing project: providing services to taxonomists for standard genome sequencing and annotation.</title>
        <authorList>
            <consortium name="The Broad Institute Genomics Platform"/>
            <consortium name="The Broad Institute Genome Sequencing Center for Infectious Disease"/>
            <person name="Wu L."/>
            <person name="Ma J."/>
        </authorList>
    </citation>
    <scope>NUCLEOTIDE SEQUENCE [LARGE SCALE GENOMIC DNA]</scope>
    <source>
        <strain evidence="8">JCM 18303</strain>
    </source>
</reference>
<evidence type="ECO:0000256" key="6">
    <source>
        <dbReference type="SAM" id="Phobius"/>
    </source>
</evidence>
<evidence type="ECO:0000256" key="1">
    <source>
        <dbReference type="ARBA" id="ARBA00004651"/>
    </source>
</evidence>
<evidence type="ECO:0008006" key="9">
    <source>
        <dbReference type="Google" id="ProtNLM"/>
    </source>
</evidence>
<dbReference type="RefSeq" id="WP_221497585.1">
    <property type="nucleotide sequence ID" value="NZ_BAABJP010000015.1"/>
</dbReference>
<feature type="transmembrane region" description="Helical" evidence="6">
    <location>
        <begin position="46"/>
        <end position="64"/>
    </location>
</feature>
<name>A0ABP9Q4P9_9PSEU</name>
<dbReference type="Pfam" id="PF03626">
    <property type="entry name" value="COX4_pro"/>
    <property type="match status" value="1"/>
</dbReference>
<evidence type="ECO:0000313" key="7">
    <source>
        <dbReference type="EMBL" id="GAA5156586.1"/>
    </source>
</evidence>
<organism evidence="7 8">
    <name type="scientific">Pseudonocardia eucalypti</name>
    <dbReference type="NCBI Taxonomy" id="648755"/>
    <lineage>
        <taxon>Bacteria</taxon>
        <taxon>Bacillati</taxon>
        <taxon>Actinomycetota</taxon>
        <taxon>Actinomycetes</taxon>
        <taxon>Pseudonocardiales</taxon>
        <taxon>Pseudonocardiaceae</taxon>
        <taxon>Pseudonocardia</taxon>
    </lineage>
</organism>
<sequence length="96" mass="10659">MTTASSTPLSLLRARFTGIWFVLIAATLLSFWLGTDHGIDSPQARSVLIFLVAFVKVRFVGLYFMELKDAPLPLRLILEAYCVVICAAVIGFYLFA</sequence>
<proteinExistence type="predicted"/>
<dbReference type="InterPro" id="IPR005171">
    <property type="entry name" value="Cyt_c_oxidase_su4_prok"/>
</dbReference>
<keyword evidence="5 6" id="KW-0472">Membrane</keyword>
<feature type="transmembrane region" description="Helical" evidence="6">
    <location>
        <begin position="12"/>
        <end position="34"/>
    </location>
</feature>
<keyword evidence="4 6" id="KW-1133">Transmembrane helix</keyword>
<accession>A0ABP9Q4P9</accession>
<evidence type="ECO:0000256" key="3">
    <source>
        <dbReference type="ARBA" id="ARBA00022692"/>
    </source>
</evidence>
<keyword evidence="8" id="KW-1185">Reference proteome</keyword>
<comment type="subcellular location">
    <subcellularLocation>
        <location evidence="1">Cell membrane</location>
        <topology evidence="1">Multi-pass membrane protein</topology>
    </subcellularLocation>
</comment>
<comment type="caution">
    <text evidence="7">The sequence shown here is derived from an EMBL/GenBank/DDBJ whole genome shotgun (WGS) entry which is preliminary data.</text>
</comment>
<protein>
    <recommendedName>
        <fullName evidence="9">Cytochrome c oxidase subunit IV</fullName>
    </recommendedName>
</protein>
<evidence type="ECO:0000256" key="5">
    <source>
        <dbReference type="ARBA" id="ARBA00023136"/>
    </source>
</evidence>
<evidence type="ECO:0000313" key="8">
    <source>
        <dbReference type="Proteomes" id="UP001428817"/>
    </source>
</evidence>
<dbReference type="EMBL" id="BAABJP010000015">
    <property type="protein sequence ID" value="GAA5156586.1"/>
    <property type="molecule type" value="Genomic_DNA"/>
</dbReference>
<evidence type="ECO:0000256" key="2">
    <source>
        <dbReference type="ARBA" id="ARBA00022475"/>
    </source>
</evidence>
<evidence type="ECO:0000256" key="4">
    <source>
        <dbReference type="ARBA" id="ARBA00022989"/>
    </source>
</evidence>
<keyword evidence="3 6" id="KW-0812">Transmembrane</keyword>
<keyword evidence="2" id="KW-1003">Cell membrane</keyword>
<gene>
    <name evidence="7" type="ORF">GCM10023321_32570</name>
</gene>
<feature type="transmembrane region" description="Helical" evidence="6">
    <location>
        <begin position="76"/>
        <end position="95"/>
    </location>
</feature>